<sequence>MASVMKQVSEIILKVVERAPEWIRKDLAGGDASARVRAEEALAAMIADAIAKANPQYCGATPQA</sequence>
<dbReference type="AlphaFoldDB" id="A0A292GS28"/>
<name>A0A292GS28_9HYPH</name>
<protein>
    <submittedName>
        <fullName evidence="1">Uncharacterized protein</fullName>
    </submittedName>
</protein>
<dbReference type="Pfam" id="PF20561">
    <property type="entry name" value="DUF6771"/>
    <property type="match status" value="1"/>
</dbReference>
<dbReference type="EMBL" id="LC171369">
    <property type="protein sequence ID" value="BBA74259.1"/>
    <property type="molecule type" value="Genomic_DNA"/>
</dbReference>
<accession>A0A292GS28</accession>
<evidence type="ECO:0000313" key="1">
    <source>
        <dbReference type="EMBL" id="BBA74259.1"/>
    </source>
</evidence>
<reference evidence="1" key="1">
    <citation type="submission" date="2016-07" db="EMBL/GenBank/DDBJ databases">
        <title>Genomics reveals synergistic degradation of pyrene by five bacteria in a mangrove sediment-derived bacterial consortium.</title>
        <authorList>
            <person name="Wanapaisan P."/>
            <person name="Vejarano F."/>
            <person name="Chakraborty J."/>
            <person name="Shintani M."/>
            <person name="Muangchinda C."/>
            <person name="Laothamteep N."/>
            <person name="Suzuki-Minakuchi C."/>
            <person name="Inoue K."/>
            <person name="Nojiri H."/>
            <person name="Pinyakong O."/>
        </authorList>
    </citation>
    <scope>NUCLEOTIDE SEQUENCE</scope>
    <source>
        <strain evidence="1">PW1</strain>
    </source>
</reference>
<dbReference type="InterPro" id="IPR046662">
    <property type="entry name" value="DUF6771"/>
</dbReference>
<organism evidence="1">
    <name type="scientific">Ochrobactrum sp. PW1</name>
    <dbReference type="NCBI Taxonomy" id="1882222"/>
    <lineage>
        <taxon>Bacteria</taxon>
        <taxon>Pseudomonadati</taxon>
        <taxon>Pseudomonadota</taxon>
        <taxon>Alphaproteobacteria</taxon>
        <taxon>Hyphomicrobiales</taxon>
        <taxon>Brucellaceae</taxon>
        <taxon>Brucella/Ochrobactrum group</taxon>
        <taxon>Ochrobactrum</taxon>
    </lineage>
</organism>
<proteinExistence type="predicted"/>